<dbReference type="GO" id="GO:0015074">
    <property type="term" value="P:DNA integration"/>
    <property type="evidence" value="ECO:0007669"/>
    <property type="project" value="InterPro"/>
</dbReference>
<dbReference type="Proteomes" id="UP001172791">
    <property type="component" value="Unassembled WGS sequence"/>
</dbReference>
<dbReference type="Gene3D" id="1.10.150.130">
    <property type="match status" value="1"/>
</dbReference>
<dbReference type="Gene3D" id="1.10.443.10">
    <property type="entry name" value="Intergrase catalytic core"/>
    <property type="match status" value="1"/>
</dbReference>
<gene>
    <name evidence="4" type="ORF">DBA34_10660</name>
    <name evidence="5" type="ORF">DBB29_09040</name>
</gene>
<protein>
    <recommendedName>
        <fullName evidence="3">Tyr recombinase domain-containing protein</fullName>
    </recommendedName>
</protein>
<reference evidence="4" key="1">
    <citation type="submission" date="2018-04" db="EMBL/GenBank/DDBJ databases">
        <authorList>
            <person name="Jy Z."/>
        </authorList>
    </citation>
    <scope>NUCLEOTIDE SEQUENCE</scope>
    <source>
        <strain evidence="5">AS13</strain>
        <strain evidence="4">LA18</strain>
    </source>
</reference>
<dbReference type="RefSeq" id="WP_301234575.1">
    <property type="nucleotide sequence ID" value="NZ_QAIC01000037.1"/>
</dbReference>
<evidence type="ECO:0000313" key="6">
    <source>
        <dbReference type="Proteomes" id="UP001172788"/>
    </source>
</evidence>
<dbReference type="InterPro" id="IPR011010">
    <property type="entry name" value="DNA_brk_join_enz"/>
</dbReference>
<dbReference type="GO" id="GO:0006310">
    <property type="term" value="P:DNA recombination"/>
    <property type="evidence" value="ECO:0007669"/>
    <property type="project" value="UniProtKB-KW"/>
</dbReference>
<evidence type="ECO:0000259" key="3">
    <source>
        <dbReference type="Pfam" id="PF00589"/>
    </source>
</evidence>
<name>A0AAW7MLT0_9BURK</name>
<evidence type="ECO:0000313" key="5">
    <source>
        <dbReference type="EMBL" id="MDN4578261.1"/>
    </source>
</evidence>
<accession>A0AAW7MLT0</accession>
<evidence type="ECO:0000256" key="2">
    <source>
        <dbReference type="ARBA" id="ARBA00023172"/>
    </source>
</evidence>
<keyword evidence="1" id="KW-0238">DNA-binding</keyword>
<dbReference type="Pfam" id="PF00589">
    <property type="entry name" value="Phage_integrase"/>
    <property type="match status" value="1"/>
</dbReference>
<keyword evidence="2" id="KW-0233">DNA recombination</keyword>
<dbReference type="InterPro" id="IPR010998">
    <property type="entry name" value="Integrase_recombinase_N"/>
</dbReference>
<dbReference type="EMBL" id="QAIC01000037">
    <property type="protein sequence ID" value="MDN4573719.1"/>
    <property type="molecule type" value="Genomic_DNA"/>
</dbReference>
<dbReference type="Proteomes" id="UP001172788">
    <property type="component" value="Unassembled WGS sequence"/>
</dbReference>
<sequence>MAVAKFQAIEANAHIIAPPKSLIERVQSVGQTVSDLLLKMPTEGIAENTLRSRRSLDKAIREKLGSLDCAALSVKHIAELLEDVRDAGKARLAQALRSRMVAMCRRGVELGWKQTNLAEVTGSPEVKVKRRRLNGIEEFNAILNVAPQVNEWLANAMLLALLSGQDRVTIAEWQRPHSSATSVLLRRGKTGVKIEVPLELRLDALGMSLGDVIARCKSSTVATKFLIHHVRPHGNAPSGSPVHPDSISHAFADGRALAGIKSDDAPTFHEIRSLAKRLDSDQGNVDTKALLGHLTERMSSLYADPRGIAPIRVKIGSGFCFERILNKF</sequence>
<dbReference type="InterPro" id="IPR013762">
    <property type="entry name" value="Integrase-like_cat_sf"/>
</dbReference>
<evidence type="ECO:0000313" key="4">
    <source>
        <dbReference type="EMBL" id="MDN4573719.1"/>
    </source>
</evidence>
<dbReference type="SUPFAM" id="SSF56349">
    <property type="entry name" value="DNA breaking-rejoining enzymes"/>
    <property type="match status" value="1"/>
</dbReference>
<evidence type="ECO:0000313" key="7">
    <source>
        <dbReference type="Proteomes" id="UP001172791"/>
    </source>
</evidence>
<comment type="caution">
    <text evidence="4">The sequence shown here is derived from an EMBL/GenBank/DDBJ whole genome shotgun (WGS) entry which is preliminary data.</text>
</comment>
<dbReference type="EMBL" id="QAID01000035">
    <property type="protein sequence ID" value="MDN4578261.1"/>
    <property type="molecule type" value="Genomic_DNA"/>
</dbReference>
<feature type="domain" description="Tyr recombinase" evidence="3">
    <location>
        <begin position="140"/>
        <end position="304"/>
    </location>
</feature>
<proteinExistence type="predicted"/>
<dbReference type="AlphaFoldDB" id="A0AAW7MLT0"/>
<dbReference type="GO" id="GO:0003677">
    <property type="term" value="F:DNA binding"/>
    <property type="evidence" value="ECO:0007669"/>
    <property type="project" value="UniProtKB-KW"/>
</dbReference>
<evidence type="ECO:0000256" key="1">
    <source>
        <dbReference type="ARBA" id="ARBA00023125"/>
    </source>
</evidence>
<organism evidence="4 7">
    <name type="scientific">Pandoraea cepalis</name>
    <dbReference type="NCBI Taxonomy" id="2508294"/>
    <lineage>
        <taxon>Bacteria</taxon>
        <taxon>Pseudomonadati</taxon>
        <taxon>Pseudomonadota</taxon>
        <taxon>Betaproteobacteria</taxon>
        <taxon>Burkholderiales</taxon>
        <taxon>Burkholderiaceae</taxon>
        <taxon>Pandoraea</taxon>
    </lineage>
</organism>
<keyword evidence="6" id="KW-1185">Reference proteome</keyword>
<dbReference type="InterPro" id="IPR002104">
    <property type="entry name" value="Integrase_catalytic"/>
</dbReference>